<protein>
    <submittedName>
        <fullName evidence="1">Uncharacterized protein</fullName>
    </submittedName>
</protein>
<proteinExistence type="predicted"/>
<dbReference type="EMBL" id="BPVZ01000124">
    <property type="protein sequence ID" value="GKV37687.1"/>
    <property type="molecule type" value="Genomic_DNA"/>
</dbReference>
<dbReference type="Proteomes" id="UP001054252">
    <property type="component" value="Unassembled WGS sequence"/>
</dbReference>
<accession>A0AAV5LM48</accession>
<gene>
    <name evidence="1" type="ORF">SLEP1_g45685</name>
</gene>
<keyword evidence="2" id="KW-1185">Reference proteome</keyword>
<dbReference type="AlphaFoldDB" id="A0AAV5LM48"/>
<dbReference type="PANTHER" id="PTHR38355">
    <property type="entry name" value="OS06G0149500 PROTEIN"/>
    <property type="match status" value="1"/>
</dbReference>
<evidence type="ECO:0000313" key="2">
    <source>
        <dbReference type="Proteomes" id="UP001054252"/>
    </source>
</evidence>
<evidence type="ECO:0000313" key="1">
    <source>
        <dbReference type="EMBL" id="GKV37687.1"/>
    </source>
</evidence>
<comment type="caution">
    <text evidence="1">The sequence shown here is derived from an EMBL/GenBank/DDBJ whole genome shotgun (WGS) entry which is preliminary data.</text>
</comment>
<reference evidence="1 2" key="1">
    <citation type="journal article" date="2021" name="Commun. Biol.">
        <title>The genome of Shorea leprosula (Dipterocarpaceae) highlights the ecological relevance of drought in aseasonal tropical rainforests.</title>
        <authorList>
            <person name="Ng K.K.S."/>
            <person name="Kobayashi M.J."/>
            <person name="Fawcett J.A."/>
            <person name="Hatakeyama M."/>
            <person name="Paape T."/>
            <person name="Ng C.H."/>
            <person name="Ang C.C."/>
            <person name="Tnah L.H."/>
            <person name="Lee C.T."/>
            <person name="Nishiyama T."/>
            <person name="Sese J."/>
            <person name="O'Brien M.J."/>
            <person name="Copetti D."/>
            <person name="Mohd Noor M.I."/>
            <person name="Ong R.C."/>
            <person name="Putra M."/>
            <person name="Sireger I.Z."/>
            <person name="Indrioko S."/>
            <person name="Kosugi Y."/>
            <person name="Izuno A."/>
            <person name="Isagi Y."/>
            <person name="Lee S.L."/>
            <person name="Shimizu K.K."/>
        </authorList>
    </citation>
    <scope>NUCLEOTIDE SEQUENCE [LARGE SCALE GENOMIC DNA]</scope>
    <source>
        <strain evidence="1">214</strain>
    </source>
</reference>
<name>A0AAV5LM48_9ROSI</name>
<sequence>MRMKMATGKEHFLNLGLGFNDSIHLSYLYYLFGLSNQDNGEVSTYYCLPQNRRRLSIDGDEIEIANKLVGLATRAASNNVVIDVFLVTPFAALCARSVNQQNNIEIPEAEEESLIKANKAMIKTM</sequence>
<dbReference type="PANTHER" id="PTHR38355:SF1">
    <property type="entry name" value="OS06G0149500 PROTEIN"/>
    <property type="match status" value="1"/>
</dbReference>
<organism evidence="1 2">
    <name type="scientific">Rubroshorea leprosula</name>
    <dbReference type="NCBI Taxonomy" id="152421"/>
    <lineage>
        <taxon>Eukaryota</taxon>
        <taxon>Viridiplantae</taxon>
        <taxon>Streptophyta</taxon>
        <taxon>Embryophyta</taxon>
        <taxon>Tracheophyta</taxon>
        <taxon>Spermatophyta</taxon>
        <taxon>Magnoliopsida</taxon>
        <taxon>eudicotyledons</taxon>
        <taxon>Gunneridae</taxon>
        <taxon>Pentapetalae</taxon>
        <taxon>rosids</taxon>
        <taxon>malvids</taxon>
        <taxon>Malvales</taxon>
        <taxon>Dipterocarpaceae</taxon>
        <taxon>Rubroshorea</taxon>
    </lineage>
</organism>
<dbReference type="GO" id="GO:0005739">
    <property type="term" value="C:mitochondrion"/>
    <property type="evidence" value="ECO:0007669"/>
    <property type="project" value="TreeGrafter"/>
</dbReference>